<dbReference type="Gene3D" id="6.10.140.420">
    <property type="match status" value="1"/>
</dbReference>
<dbReference type="Pfam" id="PF25322">
    <property type="entry name" value="RBD_SIN1"/>
    <property type="match status" value="1"/>
</dbReference>
<dbReference type="Pfam" id="PF16978">
    <property type="entry name" value="CRIM"/>
    <property type="match status" value="1"/>
</dbReference>
<evidence type="ECO:0000256" key="1">
    <source>
        <dbReference type="ARBA" id="ARBA00009407"/>
    </source>
</evidence>
<name>A0A8S1HK16_9PELO</name>
<dbReference type="GO" id="GO:0031932">
    <property type="term" value="C:TORC2 complex"/>
    <property type="evidence" value="ECO:0007669"/>
    <property type="project" value="InterPro"/>
</dbReference>
<dbReference type="InterPro" id="IPR008828">
    <property type="entry name" value="Sin1/Avo1"/>
</dbReference>
<reference evidence="4" key="1">
    <citation type="submission" date="2020-10" db="EMBL/GenBank/DDBJ databases">
        <authorList>
            <person name="Kikuchi T."/>
        </authorList>
    </citation>
    <scope>NUCLEOTIDE SEQUENCE</scope>
    <source>
        <strain evidence="4">NKZ352</strain>
    </source>
</reference>
<gene>
    <name evidence="4" type="ORF">CAUJ_LOCUS12925</name>
</gene>
<sequence>MIPDSPNTRYLFHSIMYNGIGLQTARGTGTNGYVQSNLSHLLLARKKIEYNGEDDLRRMEAEVNKTPNAEILDHQRKRQIEVKCTEVELLMEEKGFDDDEIQKKVDEYRQLLLSQLKSGELNLDDELDTRDSHARRQFAQKGRDRMREALGVNKDFVAGSSMANMNKTDVVGAALSAPPVSEKEDKEALLATLKKHEKQKAKEKKQAKKQKSKKRKRKVSTSSSSSSSSDDSSESSASSSESESSEDEKRKKKKKSTKRKHEKAKNRQVVKEEQQSPVAKKSRRENDRQDENRSSKKAEAKKNVREEERIKIDTMMNTEIGIGTGLEGTTTVLAEGVSNRLKEGEKEEVKNAKKAAGRGPERFATVPERIATDPERIAGATVTDVRVQNDVFHAVDMILTLTRDPPQKKNPLSKRLNKSRKVNQRQLSHLVLDGRAMAFLDRDELLDVIRHEMRLEDEHGLCARLLQPVIRRSKYGGLPLGFRMSSLREDVDDEFEEGYNIPLYEEPIHTRDIIREQMDHRVFDKNVVASVVPEVGSPRSATELFIEHKVAWPPSCSSSGPKSAVDRYLEANASSLNSQLREFARFAGTTDQPSRTIHVFFAPEGITEGPHRDLEISVLSSAKVKQAIGYCSYKFLLDFGELLPGQVDDYQLFMAEDDGEISTDFPPHDHNKLIGQFGFDVLGLVRTQTDSDRLQSFKVIVHFTSRDQYTIEVDSGDRTLKWLKDEALRRRDEKMKADGGLPEGFLEIRDYHLEPADQFDVKLDEELTVKSVGVSEFVMVRKNSSRGDFHPLGVRFGRQFSAMTLLTGLAAGNPGPMSPRTPLPTLAEQKFEFPPTSPSGMTTRPVTLADLDGQLSAFVVWRIHRVKPRWKANLVLRWTCFEISRLFVDKTAFLPQGYQKHTSVPWENVGGVRVHEKDAKPGSERLWQLTLWWLPILEEEAVRSVVGDEEWSYRHIIQLYKTENAWKKVTVESSKNTEIAEAASQVNSILQARDTAVFRTFNHSECGARPPASAAEIAMMDSTDGPLMTSPTPTPKSKYWKMKKLVRVFRRKPVT</sequence>
<dbReference type="PANTHER" id="PTHR13335">
    <property type="entry name" value="TARGET OF RAPAMYCIN COMPLEX 2 SUBUNIT MAPKAP1"/>
    <property type="match status" value="1"/>
</dbReference>
<dbReference type="GO" id="GO:0038203">
    <property type="term" value="P:TORC2 signaling"/>
    <property type="evidence" value="ECO:0007669"/>
    <property type="project" value="TreeGrafter"/>
</dbReference>
<dbReference type="Proteomes" id="UP000835052">
    <property type="component" value="Unassembled WGS sequence"/>
</dbReference>
<dbReference type="GO" id="GO:0005546">
    <property type="term" value="F:phosphatidylinositol-4,5-bisphosphate binding"/>
    <property type="evidence" value="ECO:0007669"/>
    <property type="project" value="TreeGrafter"/>
</dbReference>
<feature type="compositionally biased region" description="Basic residues" evidence="2">
    <location>
        <begin position="250"/>
        <end position="268"/>
    </location>
</feature>
<dbReference type="GO" id="GO:0005634">
    <property type="term" value="C:nucleus"/>
    <property type="evidence" value="ECO:0007669"/>
    <property type="project" value="UniProtKB-ARBA"/>
</dbReference>
<dbReference type="CDD" id="cd21373">
    <property type="entry name" value="cwf21_SRRM2-like"/>
    <property type="match status" value="1"/>
</dbReference>
<protein>
    <recommendedName>
        <fullName evidence="3">CWF21 domain-containing protein</fullName>
    </recommendedName>
</protein>
<dbReference type="Pfam" id="PF08312">
    <property type="entry name" value="cwf21"/>
    <property type="match status" value="1"/>
</dbReference>
<dbReference type="InterPro" id="IPR057339">
    <property type="entry name" value="RBD_SIN1"/>
</dbReference>
<evidence type="ECO:0000259" key="3">
    <source>
        <dbReference type="SMART" id="SM01115"/>
    </source>
</evidence>
<dbReference type="OrthoDB" id="241990at2759"/>
<dbReference type="SMART" id="SM01115">
    <property type="entry name" value="cwf21"/>
    <property type="match status" value="1"/>
</dbReference>
<dbReference type="GO" id="GO:0005737">
    <property type="term" value="C:cytoplasm"/>
    <property type="evidence" value="ECO:0007669"/>
    <property type="project" value="TreeGrafter"/>
</dbReference>
<dbReference type="GO" id="GO:0005886">
    <property type="term" value="C:plasma membrane"/>
    <property type="evidence" value="ECO:0007669"/>
    <property type="project" value="TreeGrafter"/>
</dbReference>
<comment type="caution">
    <text evidence="4">The sequence shown here is derived from an EMBL/GenBank/DDBJ whole genome shotgun (WGS) entry which is preliminary data.</text>
</comment>
<keyword evidence="5" id="KW-1185">Reference proteome</keyword>
<dbReference type="PANTHER" id="PTHR13335:SF1">
    <property type="entry name" value="TARGET OF RAPAMYCIN COMPLEX 2 SUBUNIT MAPKAP1"/>
    <property type="match status" value="1"/>
</dbReference>
<feature type="domain" description="CWF21" evidence="3">
    <location>
        <begin position="72"/>
        <end position="117"/>
    </location>
</feature>
<accession>A0A8S1HK16</accession>
<feature type="compositionally biased region" description="Basic residues" evidence="2">
    <location>
        <begin position="196"/>
        <end position="219"/>
    </location>
</feature>
<organism evidence="4 5">
    <name type="scientific">Caenorhabditis auriculariae</name>
    <dbReference type="NCBI Taxonomy" id="2777116"/>
    <lineage>
        <taxon>Eukaryota</taxon>
        <taxon>Metazoa</taxon>
        <taxon>Ecdysozoa</taxon>
        <taxon>Nematoda</taxon>
        <taxon>Chromadorea</taxon>
        <taxon>Rhabditida</taxon>
        <taxon>Rhabditina</taxon>
        <taxon>Rhabditomorpha</taxon>
        <taxon>Rhabditoidea</taxon>
        <taxon>Rhabditidae</taxon>
        <taxon>Peloderinae</taxon>
        <taxon>Caenorhabditis</taxon>
    </lineage>
</organism>
<evidence type="ECO:0000256" key="2">
    <source>
        <dbReference type="SAM" id="MobiDB-lite"/>
    </source>
</evidence>
<dbReference type="AlphaFoldDB" id="A0A8S1HK16"/>
<feature type="region of interest" description="Disordered" evidence="2">
    <location>
        <begin position="196"/>
        <end position="308"/>
    </location>
</feature>
<evidence type="ECO:0000313" key="4">
    <source>
        <dbReference type="EMBL" id="CAD6197014.1"/>
    </source>
</evidence>
<proteinExistence type="inferred from homology"/>
<feature type="compositionally biased region" description="Basic and acidic residues" evidence="2">
    <location>
        <begin position="284"/>
        <end position="308"/>
    </location>
</feature>
<dbReference type="EMBL" id="CAJGYM010000083">
    <property type="protein sequence ID" value="CAD6197014.1"/>
    <property type="molecule type" value="Genomic_DNA"/>
</dbReference>
<comment type="similarity">
    <text evidence="1">Belongs to the SIN1 family.</text>
</comment>
<feature type="compositionally biased region" description="Low complexity" evidence="2">
    <location>
        <begin position="220"/>
        <end position="242"/>
    </location>
</feature>
<dbReference type="InterPro" id="IPR013170">
    <property type="entry name" value="mRNA_splic_Cwf21_dom"/>
</dbReference>
<dbReference type="InterPro" id="IPR031567">
    <property type="entry name" value="CRIM_dom"/>
</dbReference>
<evidence type="ECO:0000313" key="5">
    <source>
        <dbReference type="Proteomes" id="UP000835052"/>
    </source>
</evidence>